<dbReference type="SUPFAM" id="SSF53187">
    <property type="entry name" value="Zn-dependent exopeptidases"/>
    <property type="match status" value="1"/>
</dbReference>
<organism evidence="1 2">
    <name type="scientific">Sphingobacterium faecale</name>
    <dbReference type="NCBI Taxonomy" id="2803775"/>
    <lineage>
        <taxon>Bacteria</taxon>
        <taxon>Pseudomonadati</taxon>
        <taxon>Bacteroidota</taxon>
        <taxon>Sphingobacteriia</taxon>
        <taxon>Sphingobacteriales</taxon>
        <taxon>Sphingobacteriaceae</taxon>
        <taxon>Sphingobacterium</taxon>
    </lineage>
</organism>
<dbReference type="EMBL" id="JAERTY010000001">
    <property type="protein sequence ID" value="MBL1407424.1"/>
    <property type="molecule type" value="Genomic_DNA"/>
</dbReference>
<reference evidence="1 2" key="1">
    <citation type="submission" date="2021-01" db="EMBL/GenBank/DDBJ databases">
        <title>C459-1 draft genome sequence.</title>
        <authorList>
            <person name="Zhang X.-F."/>
        </authorList>
    </citation>
    <scope>NUCLEOTIDE SEQUENCE [LARGE SCALE GENOMIC DNA]</scope>
    <source>
        <strain evidence="2">C459-1</strain>
    </source>
</reference>
<dbReference type="Proteomes" id="UP000625283">
    <property type="component" value="Unassembled WGS sequence"/>
</dbReference>
<sequence>MRKFSFVYGLIFLLLCTSVEAQVVGLDILVSHQSGDILKDKEGWVEVIKGDLPLVLSVPHGGRFKDEQIPDRDCPDLGRVVKGIDMNTKELAMAMQEHFYRQYGKRPYVVIANLSRSKVDQNREIELATCNDPVGIKAWHSYHSAVAAVVTDAKRYGKVFFVDVHGHAHKVQRLELGYNLTTKQLTSAYNHKNTDKMPGTSSLANYFAQGGNKDFYDMLFGTFAFGTLLEKNGVCATPSLQDPHPQEGEAFFSGGHLTRKFTAADFPYVFGVQIEFHFKGIRDTDSNRKKFAEAFAKTYWEFIKNI</sequence>
<dbReference type="Gene3D" id="3.40.630.40">
    <property type="entry name" value="Zn-dependent exopeptidases"/>
    <property type="match status" value="1"/>
</dbReference>
<dbReference type="RefSeq" id="WP_202101228.1">
    <property type="nucleotide sequence ID" value="NZ_JAERTY010000001.1"/>
</dbReference>
<name>A0ABS1QZI0_9SPHI</name>
<protein>
    <submittedName>
        <fullName evidence="1">N-formylglutamate amidohydrolase</fullName>
    </submittedName>
</protein>
<accession>A0ABS1QZI0</accession>
<evidence type="ECO:0000313" key="2">
    <source>
        <dbReference type="Proteomes" id="UP000625283"/>
    </source>
</evidence>
<proteinExistence type="predicted"/>
<comment type="caution">
    <text evidence="1">The sequence shown here is derived from an EMBL/GenBank/DDBJ whole genome shotgun (WGS) entry which is preliminary data.</text>
</comment>
<gene>
    <name evidence="1" type="ORF">JKG61_01535</name>
</gene>
<keyword evidence="2" id="KW-1185">Reference proteome</keyword>
<evidence type="ECO:0000313" key="1">
    <source>
        <dbReference type="EMBL" id="MBL1407424.1"/>
    </source>
</evidence>